<dbReference type="InterPro" id="IPR008991">
    <property type="entry name" value="Translation_prot_SH3-like_sf"/>
</dbReference>
<evidence type="ECO:0000256" key="2">
    <source>
        <dbReference type="ARBA" id="ARBA00023274"/>
    </source>
</evidence>
<evidence type="ECO:0000313" key="5">
    <source>
        <dbReference type="Proteomes" id="UP000000292"/>
    </source>
</evidence>
<dbReference type="GO" id="GO:0005840">
    <property type="term" value="C:ribosome"/>
    <property type="evidence" value="ECO:0007669"/>
    <property type="project" value="UniProtKB-KW"/>
</dbReference>
<reference evidence="5" key="2">
    <citation type="submission" date="2011-06" db="EMBL/GenBank/DDBJ databases">
        <title>The complete genome sequence of Alicyclobacillus acidocaldarius sp. Tc-4-1.</title>
        <authorList>
            <person name="Chen Y."/>
            <person name="He Y."/>
            <person name="Dong Z."/>
            <person name="Hu S."/>
        </authorList>
    </citation>
    <scope>NUCLEOTIDE SEQUENCE [LARGE SCALE GENOMIC DNA]</scope>
    <source>
        <strain evidence="5">Tc-4-1</strain>
    </source>
</reference>
<evidence type="ECO:0000256" key="3">
    <source>
        <dbReference type="SAM" id="MobiDB-lite"/>
    </source>
</evidence>
<dbReference type="STRING" id="1048834.TC41_3018"/>
<keyword evidence="1" id="KW-0689">Ribosomal protein</keyword>
<feature type="region of interest" description="Disordered" evidence="3">
    <location>
        <begin position="99"/>
        <end position="119"/>
    </location>
</feature>
<dbReference type="Proteomes" id="UP000000292">
    <property type="component" value="Chromosome"/>
</dbReference>
<dbReference type="KEGG" id="aad:TC41_3018"/>
<dbReference type="PATRIC" id="fig|1048834.4.peg.2864"/>
<evidence type="ECO:0000256" key="1">
    <source>
        <dbReference type="ARBA" id="ARBA00022980"/>
    </source>
</evidence>
<accession>F8ILF0</accession>
<dbReference type="HOGENOM" id="CLU_168121_1_0_9"/>
<protein>
    <recommendedName>
        <fullName evidence="6">KOW domain protein</fullName>
    </recommendedName>
</protein>
<evidence type="ECO:0000313" key="4">
    <source>
        <dbReference type="EMBL" id="AEJ44904.1"/>
    </source>
</evidence>
<feature type="compositionally biased region" description="Basic and acidic residues" evidence="3">
    <location>
        <begin position="104"/>
        <end position="119"/>
    </location>
</feature>
<dbReference type="eggNOG" id="COG2163">
    <property type="taxonomic scope" value="Bacteria"/>
</dbReference>
<dbReference type="CDD" id="cd06088">
    <property type="entry name" value="KOW_RPL14"/>
    <property type="match status" value="1"/>
</dbReference>
<gene>
    <name evidence="4" type="ordered locus">TC41_3018</name>
</gene>
<evidence type="ECO:0008006" key="6">
    <source>
        <dbReference type="Google" id="ProtNLM"/>
    </source>
</evidence>
<dbReference type="InterPro" id="IPR041985">
    <property type="entry name" value="Ribosomal_eL14_KOW"/>
</dbReference>
<sequence>MKKSAMGAPRELPPIGSYVEVIQGRDAGLVAVVLAHEGDRFVRIADGDVRRVEKPKKKNVAHVRRIHRMAEGIAQKLMEGGRVTNAELRHAVRMLLEAQTANGQEREQGGTCDGKGRCD</sequence>
<reference evidence="4 5" key="1">
    <citation type="journal article" date="2011" name="J. Bacteriol.">
        <title>Complete Genome Sequence of Alicyclobacillus acidocaldarius Strain Tc-4-1.</title>
        <authorList>
            <person name="Chen Y."/>
            <person name="He Y."/>
            <person name="Zhang B."/>
            <person name="Yang J."/>
            <person name="Li W."/>
            <person name="Dong Z."/>
            <person name="Hu S."/>
        </authorList>
    </citation>
    <scope>NUCLEOTIDE SEQUENCE [LARGE SCALE GENOMIC DNA]</scope>
    <source>
        <strain evidence="4 5">Tc-4-1</strain>
    </source>
</reference>
<organism evidence="4 5">
    <name type="scientific">Alicyclobacillus acidocaldarius (strain Tc-4-1)</name>
    <name type="common">Bacillus acidocaldarius</name>
    <dbReference type="NCBI Taxonomy" id="1048834"/>
    <lineage>
        <taxon>Bacteria</taxon>
        <taxon>Bacillati</taxon>
        <taxon>Bacillota</taxon>
        <taxon>Bacilli</taxon>
        <taxon>Bacillales</taxon>
        <taxon>Alicyclobacillaceae</taxon>
        <taxon>Alicyclobacillus</taxon>
    </lineage>
</organism>
<dbReference type="SUPFAM" id="SSF50104">
    <property type="entry name" value="Translation proteins SH3-like domain"/>
    <property type="match status" value="1"/>
</dbReference>
<dbReference type="GO" id="GO:1990904">
    <property type="term" value="C:ribonucleoprotein complex"/>
    <property type="evidence" value="ECO:0007669"/>
    <property type="project" value="UniProtKB-KW"/>
</dbReference>
<dbReference type="AlphaFoldDB" id="F8ILF0"/>
<name>F8ILF0_ALIAT</name>
<dbReference type="EMBL" id="CP002902">
    <property type="protein sequence ID" value="AEJ44904.1"/>
    <property type="molecule type" value="Genomic_DNA"/>
</dbReference>
<keyword evidence="2" id="KW-0687">Ribonucleoprotein</keyword>
<proteinExistence type="predicted"/>